<keyword evidence="4 6" id="KW-1133">Transmembrane helix</keyword>
<dbReference type="eggNOG" id="COG0398">
    <property type="taxonomic scope" value="Bacteria"/>
</dbReference>
<dbReference type="PANTHER" id="PTHR12677:SF59">
    <property type="entry name" value="GOLGI APPARATUS MEMBRANE PROTEIN TVP38-RELATED"/>
    <property type="match status" value="1"/>
</dbReference>
<dbReference type="AlphaFoldDB" id="Q7V3Z7"/>
<evidence type="ECO:0000256" key="4">
    <source>
        <dbReference type="ARBA" id="ARBA00022989"/>
    </source>
</evidence>
<comment type="similarity">
    <text evidence="6">Belongs to the TVP38/TMEM64 family.</text>
</comment>
<feature type="transmembrane region" description="Helical" evidence="6">
    <location>
        <begin position="186"/>
        <end position="207"/>
    </location>
</feature>
<dbReference type="InterPro" id="IPR015414">
    <property type="entry name" value="TMEM64"/>
</dbReference>
<feature type="domain" description="VTT" evidence="7">
    <location>
        <begin position="48"/>
        <end position="165"/>
    </location>
</feature>
<keyword evidence="3 6" id="KW-0812">Transmembrane</keyword>
<evidence type="ECO:0000256" key="3">
    <source>
        <dbReference type="ARBA" id="ARBA00022692"/>
    </source>
</evidence>
<proteinExistence type="inferred from homology"/>
<evidence type="ECO:0000256" key="6">
    <source>
        <dbReference type="RuleBase" id="RU366058"/>
    </source>
</evidence>
<feature type="transmembrane region" description="Helical" evidence="6">
    <location>
        <begin position="148"/>
        <end position="166"/>
    </location>
</feature>
<dbReference type="EMBL" id="BX548175">
    <property type="protein sequence ID" value="CAE22360.1"/>
    <property type="molecule type" value="Genomic_DNA"/>
</dbReference>
<feature type="transmembrane region" description="Helical" evidence="6">
    <location>
        <begin position="68"/>
        <end position="89"/>
    </location>
</feature>
<dbReference type="RefSeq" id="WP_011131550.1">
    <property type="nucleotide sequence ID" value="NC_005071.1"/>
</dbReference>
<dbReference type="InterPro" id="IPR032816">
    <property type="entry name" value="VTT_dom"/>
</dbReference>
<accession>Q7V3Z7</accession>
<dbReference type="HOGENOM" id="CLU_038944_3_2_3"/>
<dbReference type="KEGG" id="pmt:PMT_2186"/>
<organism evidence="8 9">
    <name type="scientific">Prochlorococcus marinus (strain MIT 9313)</name>
    <dbReference type="NCBI Taxonomy" id="74547"/>
    <lineage>
        <taxon>Bacteria</taxon>
        <taxon>Bacillati</taxon>
        <taxon>Cyanobacteriota</taxon>
        <taxon>Cyanophyceae</taxon>
        <taxon>Synechococcales</taxon>
        <taxon>Prochlorococcaceae</taxon>
        <taxon>Prochlorococcus</taxon>
    </lineage>
</organism>
<dbReference type="Proteomes" id="UP000001423">
    <property type="component" value="Chromosome"/>
</dbReference>
<reference evidence="8 9" key="1">
    <citation type="journal article" date="2003" name="Nature">
        <title>Genome divergence in two Prochlorococcus ecotypes reflects oceanic niche differentiation.</title>
        <authorList>
            <person name="Rocap G."/>
            <person name="Larimer F.W."/>
            <person name="Lamerdin J.E."/>
            <person name="Malfatti S."/>
            <person name="Chain P."/>
            <person name="Ahlgren N.A."/>
            <person name="Arellano A."/>
            <person name="Coleman M."/>
            <person name="Hauser L."/>
            <person name="Hess W.R."/>
            <person name="Johnson Z.I."/>
            <person name="Land M.L."/>
            <person name="Lindell D."/>
            <person name="Post A.F."/>
            <person name="Regala W."/>
            <person name="Shah M."/>
            <person name="Shaw S.L."/>
            <person name="Steglich C."/>
            <person name="Sullivan M.B."/>
            <person name="Ting C.S."/>
            <person name="Tolonen A."/>
            <person name="Webb E.A."/>
            <person name="Zinser E.R."/>
            <person name="Chisholm S.W."/>
        </authorList>
    </citation>
    <scope>NUCLEOTIDE SEQUENCE [LARGE SCALE GENOMIC DNA]</scope>
    <source>
        <strain evidence="9">MIT 9313</strain>
    </source>
</reference>
<evidence type="ECO:0000313" key="8">
    <source>
        <dbReference type="EMBL" id="CAE22360.1"/>
    </source>
</evidence>
<evidence type="ECO:0000256" key="5">
    <source>
        <dbReference type="ARBA" id="ARBA00023136"/>
    </source>
</evidence>
<evidence type="ECO:0000313" key="9">
    <source>
        <dbReference type="Proteomes" id="UP000001423"/>
    </source>
</evidence>
<name>Q7V3Z7_PROMM</name>
<evidence type="ECO:0000256" key="2">
    <source>
        <dbReference type="ARBA" id="ARBA00022475"/>
    </source>
</evidence>
<gene>
    <name evidence="8" type="ordered locus">PMT_2186</name>
</gene>
<evidence type="ECO:0000259" key="7">
    <source>
        <dbReference type="Pfam" id="PF09335"/>
    </source>
</evidence>
<feature type="transmembrane region" description="Helical" evidence="6">
    <location>
        <begin position="36"/>
        <end position="61"/>
    </location>
</feature>
<dbReference type="PANTHER" id="PTHR12677">
    <property type="entry name" value="GOLGI APPARATUS MEMBRANE PROTEIN TVP38-RELATED"/>
    <property type="match status" value="1"/>
</dbReference>
<keyword evidence="2 6" id="KW-1003">Cell membrane</keyword>
<dbReference type="Pfam" id="PF09335">
    <property type="entry name" value="VTT_dom"/>
    <property type="match status" value="1"/>
</dbReference>
<dbReference type="GO" id="GO:0005886">
    <property type="term" value="C:plasma membrane"/>
    <property type="evidence" value="ECO:0007669"/>
    <property type="project" value="UniProtKB-SubCell"/>
</dbReference>
<evidence type="ECO:0000256" key="1">
    <source>
        <dbReference type="ARBA" id="ARBA00004651"/>
    </source>
</evidence>
<comment type="subcellular location">
    <subcellularLocation>
        <location evidence="1 6">Cell membrane</location>
        <topology evidence="1 6">Multi-pass membrane protein</topology>
    </subcellularLocation>
</comment>
<protein>
    <recommendedName>
        <fullName evidence="6">TVP38/TMEM64 family membrane protein</fullName>
    </recommendedName>
</protein>
<keyword evidence="9" id="KW-1185">Reference proteome</keyword>
<sequence>MRGIGVACRLLVLIDPGTWLESWLPFLQTPIGAVLFVPLYAVWVTLLLPGVWASMLAGALFGTGLGSLLVFVGACLGAEVSFLLGRYWLRNWARRRLAVVPKLQAVEKAVSREGLKLVLLTRLSPAFPFSVLNLAYGLSEVSLRDYSIGLIGILPGTVLFCGFGALAGDVARFGDVLSGQADPATWTLRIVGVLATVVVVWLVGLAAKRALQDSEPSS</sequence>
<keyword evidence="5 6" id="KW-0472">Membrane</keyword>
<comment type="caution">
    <text evidence="6">Lacks conserved residue(s) required for the propagation of feature annotation.</text>
</comment>